<dbReference type="Gene3D" id="3.30.810.10">
    <property type="entry name" value="2-Layer Sandwich"/>
    <property type="match status" value="1"/>
</dbReference>
<comment type="caution">
    <text evidence="9">The sequence shown here is derived from an EMBL/GenBank/DDBJ whole genome shotgun (WGS) entry which is preliminary data.</text>
</comment>
<evidence type="ECO:0000313" key="10">
    <source>
        <dbReference type="Proteomes" id="UP001345219"/>
    </source>
</evidence>
<evidence type="ECO:0000256" key="2">
    <source>
        <dbReference type="ARBA" id="ARBA00022737"/>
    </source>
</evidence>
<dbReference type="SMART" id="SM00330">
    <property type="entry name" value="PIPKc"/>
    <property type="match status" value="1"/>
</dbReference>
<evidence type="ECO:0000259" key="8">
    <source>
        <dbReference type="PROSITE" id="PS51455"/>
    </source>
</evidence>
<dbReference type="PIRSF" id="PIRSF037274">
    <property type="entry name" value="PIP5K_plant_prd"/>
    <property type="match status" value="1"/>
</dbReference>
<keyword evidence="4 6" id="KW-0418">Kinase</keyword>
<proteinExistence type="predicted"/>
<dbReference type="EMBL" id="JAXIOK010000005">
    <property type="protein sequence ID" value="KAK4770593.1"/>
    <property type="molecule type" value="Genomic_DNA"/>
</dbReference>
<dbReference type="SUPFAM" id="SSF56104">
    <property type="entry name" value="SAICAR synthase-like"/>
    <property type="match status" value="1"/>
</dbReference>
<dbReference type="SUPFAM" id="SSF82185">
    <property type="entry name" value="Histone H3 K4-specific methyltransferase SET7/9 N-terminal domain"/>
    <property type="match status" value="1"/>
</dbReference>
<protein>
    <recommendedName>
        <fullName evidence="6">Phosphatidylinositol 4-phosphate 5-kinase</fullName>
        <ecNumber evidence="6">2.7.1.68</ecNumber>
    </recommendedName>
</protein>
<dbReference type="Proteomes" id="UP001345219">
    <property type="component" value="Chromosome 24"/>
</dbReference>
<dbReference type="CDD" id="cd17302">
    <property type="entry name" value="PIPKc_AtPIP5K_like"/>
    <property type="match status" value="1"/>
</dbReference>
<dbReference type="InterPro" id="IPR027484">
    <property type="entry name" value="PInositol-4-P-5-kinase_N"/>
</dbReference>
<dbReference type="InterPro" id="IPR002498">
    <property type="entry name" value="PInositol-4-P-4/5-kinase_core"/>
</dbReference>
<evidence type="ECO:0000256" key="1">
    <source>
        <dbReference type="ARBA" id="ARBA00022679"/>
    </source>
</evidence>
<keyword evidence="2" id="KW-0677">Repeat</keyword>
<dbReference type="PROSITE" id="PS51455">
    <property type="entry name" value="PIPK"/>
    <property type="match status" value="1"/>
</dbReference>
<keyword evidence="3 6" id="KW-0547">Nucleotide-binding</keyword>
<dbReference type="PANTHER" id="PTHR23086:SF113">
    <property type="entry name" value="PHOSPHATIDYLINOSITOL 4-PHOSPHATE 5-KINASE 6"/>
    <property type="match status" value="1"/>
</dbReference>
<dbReference type="GO" id="GO:0016308">
    <property type="term" value="F:1-phosphatidylinositol-4-phosphate 5-kinase activity"/>
    <property type="evidence" value="ECO:0007669"/>
    <property type="project" value="UniProtKB-UniRule"/>
</dbReference>
<name>A0AAN7KK22_9MYRT</name>
<keyword evidence="5 6" id="KW-0067">ATP-binding</keyword>
<dbReference type="GO" id="GO:0005524">
    <property type="term" value="F:ATP binding"/>
    <property type="evidence" value="ECO:0007669"/>
    <property type="project" value="UniProtKB-UniRule"/>
</dbReference>
<keyword evidence="1 6" id="KW-0808">Transferase</keyword>
<keyword evidence="10" id="KW-1185">Reference proteome</keyword>
<evidence type="ECO:0000256" key="7">
    <source>
        <dbReference type="SAM" id="MobiDB-lite"/>
    </source>
</evidence>
<dbReference type="Gene3D" id="2.20.110.10">
    <property type="entry name" value="Histone H3 K4-specific methyltransferase SET7/9 N-terminal domain"/>
    <property type="match status" value="4"/>
</dbReference>
<dbReference type="GO" id="GO:0046854">
    <property type="term" value="P:phosphatidylinositol phosphate biosynthetic process"/>
    <property type="evidence" value="ECO:0007669"/>
    <property type="project" value="TreeGrafter"/>
</dbReference>
<evidence type="ECO:0000256" key="3">
    <source>
        <dbReference type="ARBA" id="ARBA00022741"/>
    </source>
</evidence>
<sequence length="715" mass="81505">MIAVHAEQQREVEDAVAAGEGADDAGELYYAEKTLSNGDYYSGQWAGNLHHGHGKYLWTDGCMYIGEWRKGKTMGRGKFCWPSGATYEGNFRNGYMDGRGTYTGPAGDTYKGTWLKNLNHGHGTKSYVNGDLYEGEWKGGLQDGNGRYQWKNGNHYVGQWKRGTIHGSGSMVWSNGNRYDGEWKDGLPDGNGTFRWADGSFYIGIWSRDKREQSGTYYPPSIAATSVTGARLELDPEKLLALDLREFKTSTAEKPPLTLQKMQQQKPKKVIADGRVYNYSWGSDGTSDSRERSRPTRQQPLIKPVKRLQGEAISKGHKNYDLMLNLQLGIRYLVAKPGPATAFDLKPSAFDPKEKVWTKFPPEGSKHTPPHQSCEFKWKDYCPLVFRTLRKLFKVNADDYMLSLCSEDAFRELSSPGRSGSTFYMTHDDRYMIKTIKKAETKVLLKMLPAYYNHVRAFENTLVTKFFGLHCVKLTGSNQKKVRFVIMGNLFCSEYMIHRRFDLKGSWHGRSTDKPEADIDAATTLKDLDLNFFFRLQKAWFQEFCMQVDRDCEFLEQEKIMDYSLLVGLHFRSTSQKNDALFADSCSAPHQSPGGTNQQGTNLDMLGTRLSAVSLDPTRWACIELGTNMPAKAELILRRTNFDSEMMIGEPSGELYDVILFFGIIDILQDYDLTKKIEHAYKSMQHDPTSISAVDPKQYSRRFRDFIFRVFMEDT</sequence>
<feature type="domain" description="PIPK" evidence="8">
    <location>
        <begin position="312"/>
        <end position="711"/>
    </location>
</feature>
<dbReference type="InterPro" id="IPR003409">
    <property type="entry name" value="MORN"/>
</dbReference>
<feature type="region of interest" description="Disordered" evidence="7">
    <location>
        <begin position="281"/>
        <end position="300"/>
    </location>
</feature>
<dbReference type="AlphaFoldDB" id="A0AAN7KK22"/>
<organism evidence="9 10">
    <name type="scientific">Trapa incisa</name>
    <dbReference type="NCBI Taxonomy" id="236973"/>
    <lineage>
        <taxon>Eukaryota</taxon>
        <taxon>Viridiplantae</taxon>
        <taxon>Streptophyta</taxon>
        <taxon>Embryophyta</taxon>
        <taxon>Tracheophyta</taxon>
        <taxon>Spermatophyta</taxon>
        <taxon>Magnoliopsida</taxon>
        <taxon>eudicotyledons</taxon>
        <taxon>Gunneridae</taxon>
        <taxon>Pentapetalae</taxon>
        <taxon>rosids</taxon>
        <taxon>malvids</taxon>
        <taxon>Myrtales</taxon>
        <taxon>Lythraceae</taxon>
        <taxon>Trapa</taxon>
    </lineage>
</organism>
<dbReference type="InterPro" id="IPR027483">
    <property type="entry name" value="PInositol-4-P-4/5-kinase_C_sf"/>
</dbReference>
<dbReference type="GO" id="GO:0005886">
    <property type="term" value="C:plasma membrane"/>
    <property type="evidence" value="ECO:0007669"/>
    <property type="project" value="TreeGrafter"/>
</dbReference>
<gene>
    <name evidence="9" type="ORF">SAY87_031125</name>
</gene>
<dbReference type="InterPro" id="IPR023610">
    <property type="entry name" value="PInositol-4/5-P-5/4-kinase"/>
</dbReference>
<evidence type="ECO:0000256" key="4">
    <source>
        <dbReference type="ARBA" id="ARBA00022777"/>
    </source>
</evidence>
<dbReference type="Pfam" id="PF01504">
    <property type="entry name" value="PIP5K"/>
    <property type="match status" value="1"/>
</dbReference>
<reference evidence="9 10" key="1">
    <citation type="journal article" date="2023" name="Hortic Res">
        <title>Pangenome of water caltrop reveals structural variations and asymmetric subgenome divergence after allopolyploidization.</title>
        <authorList>
            <person name="Zhang X."/>
            <person name="Chen Y."/>
            <person name="Wang L."/>
            <person name="Yuan Y."/>
            <person name="Fang M."/>
            <person name="Shi L."/>
            <person name="Lu R."/>
            <person name="Comes H.P."/>
            <person name="Ma Y."/>
            <person name="Chen Y."/>
            <person name="Huang G."/>
            <person name="Zhou Y."/>
            <person name="Zheng Z."/>
            <person name="Qiu Y."/>
        </authorList>
    </citation>
    <scope>NUCLEOTIDE SEQUENCE [LARGE SCALE GENOMIC DNA]</scope>
    <source>
        <tissue evidence="9">Roots</tissue>
    </source>
</reference>
<evidence type="ECO:0000313" key="9">
    <source>
        <dbReference type="EMBL" id="KAK4770593.1"/>
    </source>
</evidence>
<comment type="catalytic activity">
    <reaction evidence="6">
        <text>a 1,2-diacyl-sn-glycero-3-phospho-(1D-myo-inositol 4-phosphate) + ATP = a 1,2-diacyl-sn-glycero-3-phospho-(1D-myo-inositol-4,5-bisphosphate) + ADP + H(+)</text>
        <dbReference type="Rhea" id="RHEA:14425"/>
        <dbReference type="ChEBI" id="CHEBI:15378"/>
        <dbReference type="ChEBI" id="CHEBI:30616"/>
        <dbReference type="ChEBI" id="CHEBI:58178"/>
        <dbReference type="ChEBI" id="CHEBI:58456"/>
        <dbReference type="ChEBI" id="CHEBI:456216"/>
        <dbReference type="EC" id="2.7.1.68"/>
    </reaction>
</comment>
<dbReference type="SMART" id="SM00698">
    <property type="entry name" value="MORN"/>
    <property type="match status" value="8"/>
</dbReference>
<evidence type="ECO:0000256" key="5">
    <source>
        <dbReference type="ARBA" id="ARBA00022840"/>
    </source>
</evidence>
<evidence type="ECO:0000256" key="6">
    <source>
        <dbReference type="PIRNR" id="PIRNR037274"/>
    </source>
</evidence>
<accession>A0AAN7KK22</accession>
<dbReference type="Gene3D" id="3.30.800.10">
    <property type="entry name" value="Phosphatidylinositol Phosphate Kinase II Beta"/>
    <property type="match status" value="1"/>
</dbReference>
<dbReference type="PANTHER" id="PTHR23086">
    <property type="entry name" value="PHOSPHATIDYLINOSITOL-4-PHOSPHATE 5-KINASE"/>
    <property type="match status" value="1"/>
</dbReference>
<dbReference type="InterPro" id="IPR017163">
    <property type="entry name" value="PIno-4-P-5_kinase_pln"/>
</dbReference>
<dbReference type="Pfam" id="PF02493">
    <property type="entry name" value="MORN"/>
    <property type="match status" value="8"/>
</dbReference>
<dbReference type="EC" id="2.7.1.68" evidence="6"/>